<dbReference type="HOGENOM" id="CLU_107745_0_0_1"/>
<dbReference type="KEGG" id="dpx:DAPPUDRAFT_329788"/>
<organism evidence="1 2">
    <name type="scientific">Daphnia pulex</name>
    <name type="common">Water flea</name>
    <dbReference type="NCBI Taxonomy" id="6669"/>
    <lineage>
        <taxon>Eukaryota</taxon>
        <taxon>Metazoa</taxon>
        <taxon>Ecdysozoa</taxon>
        <taxon>Arthropoda</taxon>
        <taxon>Crustacea</taxon>
        <taxon>Branchiopoda</taxon>
        <taxon>Diplostraca</taxon>
        <taxon>Cladocera</taxon>
        <taxon>Anomopoda</taxon>
        <taxon>Daphniidae</taxon>
        <taxon>Daphnia</taxon>
    </lineage>
</organism>
<protein>
    <submittedName>
        <fullName evidence="1">Uncharacterized protein</fullName>
    </submittedName>
</protein>
<reference evidence="1 2" key="1">
    <citation type="journal article" date="2011" name="Science">
        <title>The ecoresponsive genome of Daphnia pulex.</title>
        <authorList>
            <person name="Colbourne J.K."/>
            <person name="Pfrender M.E."/>
            <person name="Gilbert D."/>
            <person name="Thomas W.K."/>
            <person name="Tucker A."/>
            <person name="Oakley T.H."/>
            <person name="Tokishita S."/>
            <person name="Aerts A."/>
            <person name="Arnold G.J."/>
            <person name="Basu M.K."/>
            <person name="Bauer D.J."/>
            <person name="Caceres C.E."/>
            <person name="Carmel L."/>
            <person name="Casola C."/>
            <person name="Choi J.H."/>
            <person name="Detter J.C."/>
            <person name="Dong Q."/>
            <person name="Dusheyko S."/>
            <person name="Eads B.D."/>
            <person name="Frohlich T."/>
            <person name="Geiler-Samerotte K.A."/>
            <person name="Gerlach D."/>
            <person name="Hatcher P."/>
            <person name="Jogdeo S."/>
            <person name="Krijgsveld J."/>
            <person name="Kriventseva E.V."/>
            <person name="Kultz D."/>
            <person name="Laforsch C."/>
            <person name="Lindquist E."/>
            <person name="Lopez J."/>
            <person name="Manak J.R."/>
            <person name="Muller J."/>
            <person name="Pangilinan J."/>
            <person name="Patwardhan R.P."/>
            <person name="Pitluck S."/>
            <person name="Pritham E.J."/>
            <person name="Rechtsteiner A."/>
            <person name="Rho M."/>
            <person name="Rogozin I.B."/>
            <person name="Sakarya O."/>
            <person name="Salamov A."/>
            <person name="Schaack S."/>
            <person name="Shapiro H."/>
            <person name="Shiga Y."/>
            <person name="Skalitzky C."/>
            <person name="Smith Z."/>
            <person name="Souvorov A."/>
            <person name="Sung W."/>
            <person name="Tang Z."/>
            <person name="Tsuchiya D."/>
            <person name="Tu H."/>
            <person name="Vos H."/>
            <person name="Wang M."/>
            <person name="Wolf Y.I."/>
            <person name="Yamagata H."/>
            <person name="Yamada T."/>
            <person name="Ye Y."/>
            <person name="Shaw J.R."/>
            <person name="Andrews J."/>
            <person name="Crease T.J."/>
            <person name="Tang H."/>
            <person name="Lucas S.M."/>
            <person name="Robertson H.M."/>
            <person name="Bork P."/>
            <person name="Koonin E.V."/>
            <person name="Zdobnov E.M."/>
            <person name="Grigoriev I.V."/>
            <person name="Lynch M."/>
            <person name="Boore J.L."/>
        </authorList>
    </citation>
    <scope>NUCLEOTIDE SEQUENCE [LARGE SCALE GENOMIC DNA]</scope>
</reference>
<name>E9HHM7_DAPPU</name>
<dbReference type="AlphaFoldDB" id="E9HHM7"/>
<gene>
    <name evidence="1" type="ORF">DAPPUDRAFT_329788</name>
</gene>
<dbReference type="InParanoid" id="E9HHM7"/>
<evidence type="ECO:0000313" key="2">
    <source>
        <dbReference type="Proteomes" id="UP000000305"/>
    </source>
</evidence>
<sequence length="176" mass="20692">MSHPANFPSFPNTCYSHSKIPRFNTYNRKVAKCLHLINFQDAAEPFLKRPLELEARELFEVYMSNFIDDWVEIPNHHKVPVPTKPSELLHSTYHLVKTNKWKPPTSLTILAEDYPRYGRKGHDINELQVNADQHLLLHLLAENERIIEENQALQLQKSRMEKYIRLRAKSQLAILL</sequence>
<dbReference type="EMBL" id="GL732649">
    <property type="protein sequence ID" value="EFX68733.1"/>
    <property type="molecule type" value="Genomic_DNA"/>
</dbReference>
<dbReference type="Proteomes" id="UP000000305">
    <property type="component" value="Unassembled WGS sequence"/>
</dbReference>
<proteinExistence type="predicted"/>
<dbReference type="PhylomeDB" id="E9HHM7"/>
<keyword evidence="2" id="KW-1185">Reference proteome</keyword>
<accession>E9HHM7</accession>
<evidence type="ECO:0000313" key="1">
    <source>
        <dbReference type="EMBL" id="EFX68733.1"/>
    </source>
</evidence>